<evidence type="ECO:0000313" key="2">
    <source>
        <dbReference type="EMBL" id="AIE99557.1"/>
    </source>
</evidence>
<feature type="region of interest" description="Disordered" evidence="1">
    <location>
        <begin position="17"/>
        <end position="60"/>
    </location>
</feature>
<dbReference type="EMBL" id="KF900566">
    <property type="protein sequence ID" value="AIE99557.1"/>
    <property type="molecule type" value="Genomic_DNA"/>
</dbReference>
<protein>
    <submittedName>
        <fullName evidence="2">Uncharacterized protein</fullName>
    </submittedName>
</protein>
<proteinExistence type="predicted"/>
<dbReference type="AlphaFoldDB" id="A0A075GCZ1"/>
<accession>A0A075GCZ1</accession>
<organism evidence="2">
    <name type="scientific">uncultured marine group II/III euryarchaeote KM3_113_E08</name>
    <dbReference type="NCBI Taxonomy" id="1457853"/>
    <lineage>
        <taxon>Archaea</taxon>
        <taxon>Methanobacteriati</taxon>
        <taxon>Methanobacteriota</taxon>
        <taxon>environmental samples</taxon>
    </lineage>
</organism>
<evidence type="ECO:0000256" key="1">
    <source>
        <dbReference type="SAM" id="MobiDB-lite"/>
    </source>
</evidence>
<name>A0A075GCZ1_9EURY</name>
<sequence length="119" mass="13458">MRSQSRVDQSTINCLLRPGLSGSGIITNHHHHHQDRRRNGGSVSKCQNEEKSPSNFSNDSHFLEEPFRLVSNILKPQLSSFRFRLDWPIKRAKIVNKTNTKIEISREAKGLPATTLGGL</sequence>
<reference evidence="2" key="1">
    <citation type="journal article" date="2014" name="Genome Biol. Evol.">
        <title>Pangenome evidence for extensive interdomain horizontal transfer affecting lineage core and shell genes in uncultured planktonic thaumarchaeota and euryarchaeota.</title>
        <authorList>
            <person name="Deschamps P."/>
            <person name="Zivanovic Y."/>
            <person name="Moreira D."/>
            <person name="Rodriguez-Valera F."/>
            <person name="Lopez-Garcia P."/>
        </authorList>
    </citation>
    <scope>NUCLEOTIDE SEQUENCE</scope>
</reference>